<reference evidence="1" key="1">
    <citation type="submission" date="2023-06" db="EMBL/GenBank/DDBJ databases">
        <title>Genome-scale phylogeny and comparative genomics of the fungal order Sordariales.</title>
        <authorList>
            <consortium name="Lawrence Berkeley National Laboratory"/>
            <person name="Hensen N."/>
            <person name="Bonometti L."/>
            <person name="Westerberg I."/>
            <person name="Brannstrom I.O."/>
            <person name="Guillou S."/>
            <person name="Cros-Aarteil S."/>
            <person name="Calhoun S."/>
            <person name="Haridas S."/>
            <person name="Kuo A."/>
            <person name="Mondo S."/>
            <person name="Pangilinan J."/>
            <person name="Riley R."/>
            <person name="LaButti K."/>
            <person name="Andreopoulos B."/>
            <person name="Lipzen A."/>
            <person name="Chen C."/>
            <person name="Yanf M."/>
            <person name="Daum C."/>
            <person name="Ng V."/>
            <person name="Clum A."/>
            <person name="Steindorff A."/>
            <person name="Ohm R."/>
            <person name="Martin F."/>
            <person name="Silar P."/>
            <person name="Natvig D."/>
            <person name="Lalanne C."/>
            <person name="Gautier V."/>
            <person name="Ament-velasquez S.L."/>
            <person name="Kruys A."/>
            <person name="Hutchinson M.I."/>
            <person name="Powell A.J."/>
            <person name="Barry K."/>
            <person name="Miller A.N."/>
            <person name="Grigoriev I.V."/>
            <person name="Debuchy R."/>
            <person name="Gladieux P."/>
            <person name="Thoren M.H."/>
            <person name="Johannesson H."/>
        </authorList>
    </citation>
    <scope>NUCLEOTIDE SEQUENCE</scope>
    <source>
        <strain evidence="1">SMH2392-1A</strain>
    </source>
</reference>
<keyword evidence="2" id="KW-1185">Reference proteome</keyword>
<protein>
    <submittedName>
        <fullName evidence="1">Uncharacterized protein</fullName>
    </submittedName>
</protein>
<accession>A0AA40AM95</accession>
<name>A0AA40AM95_9PEZI</name>
<dbReference type="EMBL" id="JAUIRO010000004">
    <property type="protein sequence ID" value="KAK0718332.1"/>
    <property type="molecule type" value="Genomic_DNA"/>
</dbReference>
<dbReference type="AlphaFoldDB" id="A0AA40AM95"/>
<sequence>MARVSIDLAKVYTEDTAQDVALECSIKAALDVNNKATIFGSDDDQHETGNSIEVASESQDADIQGVMNPEVGTPQVAIQVPSSKRAKYLSTEYPYLSLDNETQHSGFLDMAKIFGPHPDRLDFTFTASWYTGQYSTISIKINGATTSGQR</sequence>
<proteinExistence type="predicted"/>
<dbReference type="Proteomes" id="UP001172101">
    <property type="component" value="Unassembled WGS sequence"/>
</dbReference>
<organism evidence="1 2">
    <name type="scientific">Lasiosphaeria miniovina</name>
    <dbReference type="NCBI Taxonomy" id="1954250"/>
    <lineage>
        <taxon>Eukaryota</taxon>
        <taxon>Fungi</taxon>
        <taxon>Dikarya</taxon>
        <taxon>Ascomycota</taxon>
        <taxon>Pezizomycotina</taxon>
        <taxon>Sordariomycetes</taxon>
        <taxon>Sordariomycetidae</taxon>
        <taxon>Sordariales</taxon>
        <taxon>Lasiosphaeriaceae</taxon>
        <taxon>Lasiosphaeria</taxon>
    </lineage>
</organism>
<comment type="caution">
    <text evidence="1">The sequence shown here is derived from an EMBL/GenBank/DDBJ whole genome shotgun (WGS) entry which is preliminary data.</text>
</comment>
<gene>
    <name evidence="1" type="ORF">B0T26DRAFT_752264</name>
</gene>
<dbReference type="RefSeq" id="XP_060297125.1">
    <property type="nucleotide sequence ID" value="XM_060445503.1"/>
</dbReference>
<evidence type="ECO:0000313" key="2">
    <source>
        <dbReference type="Proteomes" id="UP001172101"/>
    </source>
</evidence>
<evidence type="ECO:0000313" key="1">
    <source>
        <dbReference type="EMBL" id="KAK0718332.1"/>
    </source>
</evidence>
<dbReference type="GeneID" id="85328773"/>